<proteinExistence type="predicted"/>
<keyword evidence="2" id="KW-1185">Reference proteome</keyword>
<dbReference type="EMBL" id="JAAVJI010000019">
    <property type="protein sequence ID" value="NJP03429.1"/>
    <property type="molecule type" value="Genomic_DNA"/>
</dbReference>
<reference evidence="1 2" key="1">
    <citation type="submission" date="2020-03" db="EMBL/GenBank/DDBJ databases">
        <authorList>
            <person name="Wang L."/>
            <person name="He N."/>
            <person name="Li Y."/>
            <person name="Fang Y."/>
            <person name="Zhang F."/>
        </authorList>
    </citation>
    <scope>NUCLEOTIDE SEQUENCE [LARGE SCALE GENOMIC DNA]</scope>
    <source>
        <strain evidence="2">hsmgli-8</strain>
    </source>
</reference>
<organism evidence="1 2">
    <name type="scientific">Pseudomonas quercus</name>
    <dbReference type="NCBI Taxonomy" id="2722792"/>
    <lineage>
        <taxon>Bacteria</taxon>
        <taxon>Pseudomonadati</taxon>
        <taxon>Pseudomonadota</taxon>
        <taxon>Gammaproteobacteria</taxon>
        <taxon>Pseudomonadales</taxon>
        <taxon>Pseudomonadaceae</taxon>
        <taxon>Pseudomonas</taxon>
    </lineage>
</organism>
<evidence type="ECO:0000313" key="2">
    <source>
        <dbReference type="Proteomes" id="UP000746535"/>
    </source>
</evidence>
<dbReference type="Proteomes" id="UP000746535">
    <property type="component" value="Unassembled WGS sequence"/>
</dbReference>
<accession>A0ABX0YMC4</accession>
<name>A0ABX0YMC4_9PSED</name>
<comment type="caution">
    <text evidence="1">The sequence shown here is derived from an EMBL/GenBank/DDBJ whole genome shotgun (WGS) entry which is preliminary data.</text>
</comment>
<gene>
    <name evidence="1" type="ORF">HBH25_21565</name>
</gene>
<sequence>MAFAGVYPPQPPPPVPQVLQWLSMTTAQQQLALSLVTYICNGPPPTEAEDLPAQPHLAWCRSLAKALRPGLWLESEKTEAPTLLGGWLGPQCWARLRLAWPRPGTLAATDQTAFTALATARLNTLWPAVLWRVEAR</sequence>
<protein>
    <submittedName>
        <fullName evidence="1">Type III secretion protein</fullName>
    </submittedName>
</protein>
<evidence type="ECO:0000313" key="1">
    <source>
        <dbReference type="EMBL" id="NJP03429.1"/>
    </source>
</evidence>